<evidence type="ECO:0000256" key="4">
    <source>
        <dbReference type="ARBA" id="ARBA00022917"/>
    </source>
</evidence>
<dbReference type="OrthoDB" id="439710at2759"/>
<keyword evidence="1" id="KW-0436">Ligase</keyword>
<dbReference type="GO" id="GO:0005524">
    <property type="term" value="F:ATP binding"/>
    <property type="evidence" value="ECO:0007669"/>
    <property type="project" value="UniProtKB-KW"/>
</dbReference>
<evidence type="ECO:0000313" key="9">
    <source>
        <dbReference type="Proteomes" id="UP000194236"/>
    </source>
</evidence>
<feature type="compositionally biased region" description="Basic and acidic residues" evidence="6">
    <location>
        <begin position="9"/>
        <end position="20"/>
    </location>
</feature>
<evidence type="ECO:0000256" key="1">
    <source>
        <dbReference type="ARBA" id="ARBA00022598"/>
    </source>
</evidence>
<dbReference type="PRINTS" id="PR01042">
    <property type="entry name" value="TRNASYNTHASP"/>
</dbReference>
<dbReference type="PANTHER" id="PTHR22594:SF5">
    <property type="entry name" value="ASPARTATE--TRNA LIGASE, MITOCHONDRIAL"/>
    <property type="match status" value="1"/>
</dbReference>
<name>A0A1Y3B9H0_EURMA</name>
<dbReference type="PROSITE" id="PS50862">
    <property type="entry name" value="AA_TRNA_LIGASE_II"/>
    <property type="match status" value="1"/>
</dbReference>
<dbReference type="GO" id="GO:0004815">
    <property type="term" value="F:aspartate-tRNA ligase activity"/>
    <property type="evidence" value="ECO:0007669"/>
    <property type="project" value="TreeGrafter"/>
</dbReference>
<dbReference type="Pfam" id="PF00152">
    <property type="entry name" value="tRNA-synt_2"/>
    <property type="match status" value="1"/>
</dbReference>
<dbReference type="EMBL" id="MUJZ01039925">
    <property type="protein sequence ID" value="OTF75885.1"/>
    <property type="molecule type" value="Genomic_DNA"/>
</dbReference>
<dbReference type="Proteomes" id="UP000194236">
    <property type="component" value="Unassembled WGS sequence"/>
</dbReference>
<dbReference type="InterPro" id="IPR006195">
    <property type="entry name" value="aa-tRNA-synth_II"/>
</dbReference>
<dbReference type="InterPro" id="IPR045864">
    <property type="entry name" value="aa-tRNA-synth_II/BPL/LPL"/>
</dbReference>
<dbReference type="GO" id="GO:0005739">
    <property type="term" value="C:mitochondrion"/>
    <property type="evidence" value="ECO:0007669"/>
    <property type="project" value="TreeGrafter"/>
</dbReference>
<keyword evidence="5" id="KW-0030">Aminoacyl-tRNA synthetase</keyword>
<accession>A0A1Y3B9H0</accession>
<dbReference type="GO" id="GO:0006422">
    <property type="term" value="P:aspartyl-tRNA aminoacylation"/>
    <property type="evidence" value="ECO:0007669"/>
    <property type="project" value="TreeGrafter"/>
</dbReference>
<dbReference type="InterPro" id="IPR002312">
    <property type="entry name" value="Asp/Asn-tRNA-synth_IIb"/>
</dbReference>
<evidence type="ECO:0000256" key="6">
    <source>
        <dbReference type="SAM" id="MobiDB-lite"/>
    </source>
</evidence>
<comment type="caution">
    <text evidence="8">The sequence shown here is derived from an EMBL/GenBank/DDBJ whole genome shotgun (WGS) entry which is preliminary data.</text>
</comment>
<dbReference type="InterPro" id="IPR004364">
    <property type="entry name" value="Aa-tRNA-synt_II"/>
</dbReference>
<proteinExistence type="predicted"/>
<gene>
    <name evidence="8" type="ORF">BLA29_012566</name>
</gene>
<feature type="region of interest" description="Disordered" evidence="6">
    <location>
        <begin position="1"/>
        <end position="20"/>
    </location>
</feature>
<evidence type="ECO:0000259" key="7">
    <source>
        <dbReference type="PROSITE" id="PS50862"/>
    </source>
</evidence>
<evidence type="ECO:0000256" key="2">
    <source>
        <dbReference type="ARBA" id="ARBA00022741"/>
    </source>
</evidence>
<protein>
    <recommendedName>
        <fullName evidence="7">Aminoacyl-transfer RNA synthetases class-II family profile domain-containing protein</fullName>
    </recommendedName>
</protein>
<evidence type="ECO:0000256" key="5">
    <source>
        <dbReference type="ARBA" id="ARBA00023146"/>
    </source>
</evidence>
<evidence type="ECO:0000313" key="8">
    <source>
        <dbReference type="EMBL" id="OTF75885.1"/>
    </source>
</evidence>
<dbReference type="Gene3D" id="3.30.930.10">
    <property type="entry name" value="Bira Bifunctional Protein, Domain 2"/>
    <property type="match status" value="1"/>
</dbReference>
<keyword evidence="2" id="KW-0547">Nucleotide-binding</keyword>
<dbReference type="PANTHER" id="PTHR22594">
    <property type="entry name" value="ASPARTYL/LYSYL-TRNA SYNTHETASE"/>
    <property type="match status" value="1"/>
</dbReference>
<keyword evidence="9" id="KW-1185">Reference proteome</keyword>
<sequence>MDQQTGQLKPEHHPFTAPKSEHQSLIYTDPIKCIGQSFDLVINGREIGGGSIRIHSAELQSYILNDLLKCQSKSMDYFLEALQCGCPPHGGFAIGIDRLIALICRQPSLRDVIAFPKSAHGKDLMSGSPGPISIKTKQLYQLIPTEIDSD</sequence>
<dbReference type="SUPFAM" id="SSF55681">
    <property type="entry name" value="Class II aaRS and biotin synthetases"/>
    <property type="match status" value="1"/>
</dbReference>
<dbReference type="AlphaFoldDB" id="A0A1Y3B9H0"/>
<evidence type="ECO:0000256" key="3">
    <source>
        <dbReference type="ARBA" id="ARBA00022840"/>
    </source>
</evidence>
<keyword evidence="3" id="KW-0067">ATP-binding</keyword>
<reference evidence="8 9" key="1">
    <citation type="submission" date="2017-03" db="EMBL/GenBank/DDBJ databases">
        <title>Genome Survey of Euroglyphus maynei.</title>
        <authorList>
            <person name="Arlian L.G."/>
            <person name="Morgan M.S."/>
            <person name="Rider S.D."/>
        </authorList>
    </citation>
    <scope>NUCLEOTIDE SEQUENCE [LARGE SCALE GENOMIC DNA]</scope>
    <source>
        <strain evidence="8">Arlian Lab</strain>
        <tissue evidence="8">Whole body</tissue>
    </source>
</reference>
<feature type="domain" description="Aminoacyl-transfer RNA synthetases class-II family profile" evidence="7">
    <location>
        <begin position="1"/>
        <end position="116"/>
    </location>
</feature>
<organism evidence="8 9">
    <name type="scientific">Euroglyphus maynei</name>
    <name type="common">Mayne's house dust mite</name>
    <dbReference type="NCBI Taxonomy" id="6958"/>
    <lineage>
        <taxon>Eukaryota</taxon>
        <taxon>Metazoa</taxon>
        <taxon>Ecdysozoa</taxon>
        <taxon>Arthropoda</taxon>
        <taxon>Chelicerata</taxon>
        <taxon>Arachnida</taxon>
        <taxon>Acari</taxon>
        <taxon>Acariformes</taxon>
        <taxon>Sarcoptiformes</taxon>
        <taxon>Astigmata</taxon>
        <taxon>Psoroptidia</taxon>
        <taxon>Analgoidea</taxon>
        <taxon>Pyroglyphidae</taxon>
        <taxon>Pyroglyphinae</taxon>
        <taxon>Euroglyphus</taxon>
    </lineage>
</organism>
<keyword evidence="4" id="KW-0648">Protein biosynthesis</keyword>